<accession>K1QX06</accession>
<organism evidence="1">
    <name type="scientific">Magallana gigas</name>
    <name type="common">Pacific oyster</name>
    <name type="synonym">Crassostrea gigas</name>
    <dbReference type="NCBI Taxonomy" id="29159"/>
    <lineage>
        <taxon>Eukaryota</taxon>
        <taxon>Metazoa</taxon>
        <taxon>Spiralia</taxon>
        <taxon>Lophotrochozoa</taxon>
        <taxon>Mollusca</taxon>
        <taxon>Bivalvia</taxon>
        <taxon>Autobranchia</taxon>
        <taxon>Pteriomorphia</taxon>
        <taxon>Ostreida</taxon>
        <taxon>Ostreoidea</taxon>
        <taxon>Ostreidae</taxon>
        <taxon>Magallana</taxon>
    </lineage>
</organism>
<sequence>MIKENVVSESDTDALIYLKNQLDFDPCVHGLTLHIGYCHHEDKKVNLIHNTIVIAHLSAWPLGNRNWRSWLVAISNIGDWPAYSQDSAFSRARLKRTFEDRNTLSGFKDDECLRAFTSSTGVRPEACSTERVLASARQNSLYPQHKFWRALAGALSAEHASALAEYHFSPMTATSAHIWQSSEKYRWNTGDVLGRGATAVVYKARHLEARTED</sequence>
<proteinExistence type="predicted"/>
<reference evidence="1" key="1">
    <citation type="journal article" date="2012" name="Nature">
        <title>The oyster genome reveals stress adaptation and complexity of shell formation.</title>
        <authorList>
            <person name="Zhang G."/>
            <person name="Fang X."/>
            <person name="Guo X."/>
            <person name="Li L."/>
            <person name="Luo R."/>
            <person name="Xu F."/>
            <person name="Yang P."/>
            <person name="Zhang L."/>
            <person name="Wang X."/>
            <person name="Qi H."/>
            <person name="Xiong Z."/>
            <person name="Que H."/>
            <person name="Xie Y."/>
            <person name="Holland P.W."/>
            <person name="Paps J."/>
            <person name="Zhu Y."/>
            <person name="Wu F."/>
            <person name="Chen Y."/>
            <person name="Wang J."/>
            <person name="Peng C."/>
            <person name="Meng J."/>
            <person name="Yang L."/>
            <person name="Liu J."/>
            <person name="Wen B."/>
            <person name="Zhang N."/>
            <person name="Huang Z."/>
            <person name="Zhu Q."/>
            <person name="Feng Y."/>
            <person name="Mount A."/>
            <person name="Hedgecock D."/>
            <person name="Xu Z."/>
            <person name="Liu Y."/>
            <person name="Domazet-Loso T."/>
            <person name="Du Y."/>
            <person name="Sun X."/>
            <person name="Zhang S."/>
            <person name="Liu B."/>
            <person name="Cheng P."/>
            <person name="Jiang X."/>
            <person name="Li J."/>
            <person name="Fan D."/>
            <person name="Wang W."/>
            <person name="Fu W."/>
            <person name="Wang T."/>
            <person name="Wang B."/>
            <person name="Zhang J."/>
            <person name="Peng Z."/>
            <person name="Li Y."/>
            <person name="Li N."/>
            <person name="Wang J."/>
            <person name="Chen M."/>
            <person name="He Y."/>
            <person name="Tan F."/>
            <person name="Song X."/>
            <person name="Zheng Q."/>
            <person name="Huang R."/>
            <person name="Yang H."/>
            <person name="Du X."/>
            <person name="Chen L."/>
            <person name="Yang M."/>
            <person name="Gaffney P.M."/>
            <person name="Wang S."/>
            <person name="Luo L."/>
            <person name="She Z."/>
            <person name="Ming Y."/>
            <person name="Huang W."/>
            <person name="Zhang S."/>
            <person name="Huang B."/>
            <person name="Zhang Y."/>
            <person name="Qu T."/>
            <person name="Ni P."/>
            <person name="Miao G."/>
            <person name="Wang J."/>
            <person name="Wang Q."/>
            <person name="Steinberg C.E."/>
            <person name="Wang H."/>
            <person name="Li N."/>
            <person name="Qian L."/>
            <person name="Zhang G."/>
            <person name="Li Y."/>
            <person name="Yang H."/>
            <person name="Liu X."/>
            <person name="Wang J."/>
            <person name="Yin Y."/>
            <person name="Wang J."/>
        </authorList>
    </citation>
    <scope>NUCLEOTIDE SEQUENCE [LARGE SCALE GENOMIC DNA]</scope>
    <source>
        <strain evidence="1">05x7-T-G4-1.051#20</strain>
    </source>
</reference>
<dbReference type="InParanoid" id="K1QX06"/>
<protein>
    <submittedName>
        <fullName evidence="1">Uncharacterized protein</fullName>
    </submittedName>
</protein>
<dbReference type="HOGENOM" id="CLU_1295487_0_0_1"/>
<name>K1QX06_MAGGI</name>
<dbReference type="AlphaFoldDB" id="K1QX06"/>
<dbReference type="Gene3D" id="3.30.200.20">
    <property type="entry name" value="Phosphorylase Kinase, domain 1"/>
    <property type="match status" value="1"/>
</dbReference>
<evidence type="ECO:0000313" key="1">
    <source>
        <dbReference type="EMBL" id="EKC41452.1"/>
    </source>
</evidence>
<gene>
    <name evidence="1" type="ORF">CGI_10016953</name>
</gene>
<dbReference type="EMBL" id="JH818707">
    <property type="protein sequence ID" value="EKC41452.1"/>
    <property type="molecule type" value="Genomic_DNA"/>
</dbReference>